<name>A0A1G6RLD7_9ACTN</name>
<keyword evidence="3" id="KW-1185">Reference proteome</keyword>
<dbReference type="OrthoDB" id="3173471at2"/>
<accession>A0A1G6RLD7</accession>
<evidence type="ECO:0000313" key="3">
    <source>
        <dbReference type="Proteomes" id="UP000198546"/>
    </source>
</evidence>
<dbReference type="InterPro" id="IPR011335">
    <property type="entry name" value="Restrct_endonuc-II-like"/>
</dbReference>
<dbReference type="AlphaFoldDB" id="A0A1G6RLD7"/>
<dbReference type="SUPFAM" id="SSF52980">
    <property type="entry name" value="Restriction endonuclease-like"/>
    <property type="match status" value="1"/>
</dbReference>
<protein>
    <recommendedName>
        <fullName evidence="1">DUF559 domain-containing protein</fullName>
    </recommendedName>
</protein>
<dbReference type="InterPro" id="IPR007569">
    <property type="entry name" value="DUF559"/>
</dbReference>
<evidence type="ECO:0000313" key="2">
    <source>
        <dbReference type="EMBL" id="SDD04767.1"/>
    </source>
</evidence>
<sequence>MHPEPLPEPLEGRGFTTAHARTVGVSAERLRRSDLQHPFHGLHAPAAHEMSARDLIALRSLSVPDGHWFSHTSAAVLHGLWLPERLTADPTVHLSCVDPSRRRAGRGTQGHAVRPGTDVVQRVRGLPVQSPADVWASLAGELDALERVQLGDSLLRRQHPHSRLEDLRGACERRRGRRHSRALVAALEDVRAGTDSVKETELRLLLTSWGFPEPQVNLPIVDAAGDLVAIGDLVWEEYRVVCEYDGDQHRTDRRQYERDLDRLEHLGWEGWRVVRAQQRHLRAERHTLRRRVARALLAGGYRPDLTRRA</sequence>
<dbReference type="STRING" id="675864.SAMN04489747_0043"/>
<organism evidence="2 3">
    <name type="scientific">Auraticoccus monumenti</name>
    <dbReference type="NCBI Taxonomy" id="675864"/>
    <lineage>
        <taxon>Bacteria</taxon>
        <taxon>Bacillati</taxon>
        <taxon>Actinomycetota</taxon>
        <taxon>Actinomycetes</taxon>
        <taxon>Propionibacteriales</taxon>
        <taxon>Propionibacteriaceae</taxon>
        <taxon>Auraticoccus</taxon>
    </lineage>
</organism>
<proteinExistence type="predicted"/>
<dbReference type="Pfam" id="PF04480">
    <property type="entry name" value="DUF559"/>
    <property type="match status" value="1"/>
</dbReference>
<dbReference type="Proteomes" id="UP000198546">
    <property type="component" value="Chromosome i"/>
</dbReference>
<dbReference type="Gene3D" id="3.40.960.10">
    <property type="entry name" value="VSR Endonuclease"/>
    <property type="match status" value="1"/>
</dbReference>
<dbReference type="EMBL" id="LT629688">
    <property type="protein sequence ID" value="SDD04767.1"/>
    <property type="molecule type" value="Genomic_DNA"/>
</dbReference>
<gene>
    <name evidence="2" type="ORF">SAMN04489747_0043</name>
</gene>
<dbReference type="RefSeq" id="WP_090589499.1">
    <property type="nucleotide sequence ID" value="NZ_LT629688.1"/>
</dbReference>
<reference evidence="2 3" key="1">
    <citation type="submission" date="2016-10" db="EMBL/GenBank/DDBJ databases">
        <authorList>
            <person name="de Groot N.N."/>
        </authorList>
    </citation>
    <scope>NUCLEOTIDE SEQUENCE [LARGE SCALE GENOMIC DNA]</scope>
    <source>
        <strain evidence="2 3">MON 2.2</strain>
    </source>
</reference>
<evidence type="ECO:0000259" key="1">
    <source>
        <dbReference type="Pfam" id="PF04480"/>
    </source>
</evidence>
<feature type="domain" description="DUF559" evidence="1">
    <location>
        <begin position="230"/>
        <end position="290"/>
    </location>
</feature>